<feature type="compositionally biased region" description="Low complexity" evidence="1">
    <location>
        <begin position="104"/>
        <end position="120"/>
    </location>
</feature>
<keyword evidence="4" id="KW-1185">Reference proteome</keyword>
<evidence type="ECO:0000313" key="4">
    <source>
        <dbReference type="Proteomes" id="UP001589707"/>
    </source>
</evidence>
<gene>
    <name evidence="3" type="ORF">ACFFN1_11590</name>
</gene>
<dbReference type="InterPro" id="IPR021449">
    <property type="entry name" value="DUF3099"/>
</dbReference>
<feature type="transmembrane region" description="Helical" evidence="2">
    <location>
        <begin position="28"/>
        <end position="48"/>
    </location>
</feature>
<keyword evidence="2" id="KW-0472">Membrane</keyword>
<dbReference type="Proteomes" id="UP001589707">
    <property type="component" value="Unassembled WGS sequence"/>
</dbReference>
<evidence type="ECO:0000256" key="2">
    <source>
        <dbReference type="SAM" id="Phobius"/>
    </source>
</evidence>
<feature type="region of interest" description="Disordered" evidence="1">
    <location>
        <begin position="1"/>
        <end position="22"/>
    </location>
</feature>
<dbReference type="RefSeq" id="WP_376840928.1">
    <property type="nucleotide sequence ID" value="NZ_JBHMAU010000070.1"/>
</dbReference>
<proteinExistence type="predicted"/>
<reference evidence="3 4" key="1">
    <citation type="submission" date="2024-09" db="EMBL/GenBank/DDBJ databases">
        <authorList>
            <person name="Sun Q."/>
            <person name="Mori K."/>
        </authorList>
    </citation>
    <scope>NUCLEOTIDE SEQUENCE [LARGE SCALE GENOMIC DNA]</scope>
    <source>
        <strain evidence="3 4">JCM 11683</strain>
    </source>
</reference>
<protein>
    <submittedName>
        <fullName evidence="3">DUF3099 domain-containing protein</fullName>
    </submittedName>
</protein>
<name>A0ABV5X4H4_9MICO</name>
<dbReference type="EMBL" id="JBHMAU010000070">
    <property type="protein sequence ID" value="MFB9777033.1"/>
    <property type="molecule type" value="Genomic_DNA"/>
</dbReference>
<accession>A0ABV5X4H4</accession>
<keyword evidence="2" id="KW-0812">Transmembrane</keyword>
<comment type="caution">
    <text evidence="3">The sequence shown here is derived from an EMBL/GenBank/DDBJ whole genome shotgun (WGS) entry which is preliminary data.</text>
</comment>
<keyword evidence="2" id="KW-1133">Transmembrane helix</keyword>
<evidence type="ECO:0000313" key="3">
    <source>
        <dbReference type="EMBL" id="MFB9777033.1"/>
    </source>
</evidence>
<sequence length="205" mass="21147">MAAKRPRTHITDADESHEADTRARSQRYLVSMSIRMVCFVLAIVTTGWVRWACVAGAVLLPWIAVQIANAGKENNTKMRTALIDGPPRSALPEGTGAGQGASGAAGPEAPSASSADHPSAGRAGGEHVRGYTVFRAGPAASDADASTVGAADDHAGMTEGRQAAGRQTADERTARFSGDVIEGEVIEGEVVIPDEAPEEGDGRDG</sequence>
<dbReference type="Pfam" id="PF11298">
    <property type="entry name" value="DUF3099"/>
    <property type="match status" value="1"/>
</dbReference>
<evidence type="ECO:0000256" key="1">
    <source>
        <dbReference type="SAM" id="MobiDB-lite"/>
    </source>
</evidence>
<organism evidence="3 4">
    <name type="scientific">Brevibacterium otitidis</name>
    <dbReference type="NCBI Taxonomy" id="53364"/>
    <lineage>
        <taxon>Bacteria</taxon>
        <taxon>Bacillati</taxon>
        <taxon>Actinomycetota</taxon>
        <taxon>Actinomycetes</taxon>
        <taxon>Micrococcales</taxon>
        <taxon>Brevibacteriaceae</taxon>
        <taxon>Brevibacterium</taxon>
    </lineage>
</organism>
<feature type="region of interest" description="Disordered" evidence="1">
    <location>
        <begin position="80"/>
        <end position="125"/>
    </location>
</feature>
<feature type="compositionally biased region" description="Basic and acidic residues" evidence="1">
    <location>
        <begin position="9"/>
        <end position="22"/>
    </location>
</feature>